<dbReference type="GO" id="GO:0007021">
    <property type="term" value="P:tubulin complex assembly"/>
    <property type="evidence" value="ECO:0007669"/>
    <property type="project" value="UniProtKB-UniRule"/>
</dbReference>
<evidence type="ECO:0000313" key="5">
    <source>
        <dbReference type="EMBL" id="OAQ84097.1"/>
    </source>
</evidence>
<dbReference type="Proteomes" id="UP000078340">
    <property type="component" value="Unassembled WGS sequence"/>
</dbReference>
<dbReference type="PANTHER" id="PTHR21500">
    <property type="entry name" value="TUBULIN-SPECIFIC CHAPERONE A"/>
    <property type="match status" value="1"/>
</dbReference>
<comment type="subcellular location">
    <subcellularLocation>
        <location evidence="3">Cytoplasm</location>
        <location evidence="3">Cytoskeleton</location>
    </subcellularLocation>
</comment>
<dbReference type="InterPro" id="IPR036126">
    <property type="entry name" value="TBCA_sf"/>
</dbReference>
<dbReference type="KEGG" id="plj:28887176"/>
<dbReference type="Pfam" id="PF02970">
    <property type="entry name" value="TBCA"/>
    <property type="match status" value="1"/>
</dbReference>
<dbReference type="GO" id="GO:0005829">
    <property type="term" value="C:cytosol"/>
    <property type="evidence" value="ECO:0007669"/>
    <property type="project" value="TreeGrafter"/>
</dbReference>
<accession>A0A179H1H4</accession>
<dbReference type="EMBL" id="LSBH01000002">
    <property type="protein sequence ID" value="OAQ84097.1"/>
    <property type="molecule type" value="Genomic_DNA"/>
</dbReference>
<proteinExistence type="inferred from homology"/>
<comment type="similarity">
    <text evidence="1 3">Belongs to the TBCA family.</text>
</comment>
<evidence type="ECO:0000256" key="1">
    <source>
        <dbReference type="ARBA" id="ARBA00006806"/>
    </source>
</evidence>
<comment type="subunit">
    <text evidence="3">Supercomplex made of cofactors A to E. Cofactors A and D function by capturing and stabilizing tubulin in a quasi-native conformation. Cofactor E binds to the cofactor D-tubulin complex; interaction with cofactor C then causes the release of tubulin polypeptides that are committed to the native state.</text>
</comment>
<evidence type="ECO:0000256" key="3">
    <source>
        <dbReference type="RuleBase" id="RU364030"/>
    </source>
</evidence>
<gene>
    <name evidence="5" type="ORF">VFPBJ_02865</name>
    <name evidence="6" type="ORF">VFPFJ_05047</name>
</gene>
<keyword evidence="3" id="KW-0493">Microtubule</keyword>
<evidence type="ECO:0000256" key="4">
    <source>
        <dbReference type="SAM" id="Coils"/>
    </source>
</evidence>
<dbReference type="PANTHER" id="PTHR21500:SF0">
    <property type="entry name" value="TUBULIN-SPECIFIC CHAPERONE A"/>
    <property type="match status" value="1"/>
</dbReference>
<dbReference type="OrthoDB" id="296187at2759"/>
<evidence type="ECO:0000313" key="6">
    <source>
        <dbReference type="EMBL" id="OAQ90888.1"/>
    </source>
</evidence>
<dbReference type="Gene3D" id="1.20.58.90">
    <property type="match status" value="1"/>
</dbReference>
<dbReference type="Proteomes" id="UP000078240">
    <property type="component" value="Unassembled WGS sequence"/>
</dbReference>
<dbReference type="STRING" id="33203.A0A179H1H4"/>
<dbReference type="AlphaFoldDB" id="A0A179H1H4"/>
<dbReference type="GO" id="GO:0007023">
    <property type="term" value="P:post-chaperonin tubulin folding pathway"/>
    <property type="evidence" value="ECO:0007669"/>
    <property type="project" value="UniProtKB-UniRule"/>
</dbReference>
<organism evidence="5 7">
    <name type="scientific">Purpureocillium lilacinum</name>
    <name type="common">Paecilomyces lilacinus</name>
    <dbReference type="NCBI Taxonomy" id="33203"/>
    <lineage>
        <taxon>Eukaryota</taxon>
        <taxon>Fungi</taxon>
        <taxon>Dikarya</taxon>
        <taxon>Ascomycota</taxon>
        <taxon>Pezizomycotina</taxon>
        <taxon>Sordariomycetes</taxon>
        <taxon>Hypocreomycetidae</taxon>
        <taxon>Hypocreales</taxon>
        <taxon>Ophiocordycipitaceae</taxon>
        <taxon>Purpureocillium</taxon>
    </lineage>
</organism>
<keyword evidence="3" id="KW-0963">Cytoplasm</keyword>
<feature type="coiled-coil region" evidence="4">
    <location>
        <begin position="14"/>
        <end position="97"/>
    </location>
</feature>
<comment type="caution">
    <text evidence="5">The sequence shown here is derived from an EMBL/GenBank/DDBJ whole genome shotgun (WGS) entry which is preliminary data.</text>
</comment>
<keyword evidence="2 3" id="KW-0143">Chaperone</keyword>
<evidence type="ECO:0000256" key="2">
    <source>
        <dbReference type="ARBA" id="ARBA00023186"/>
    </source>
</evidence>
<dbReference type="InterPro" id="IPR004226">
    <property type="entry name" value="TBCA"/>
</dbReference>
<reference evidence="5 7" key="1">
    <citation type="submission" date="2016-01" db="EMBL/GenBank/DDBJ databases">
        <title>Biosynthesis of antibiotic leucinostatins and their inhibition on Phytophthora in bio-control Purpureocillium lilacinum.</title>
        <authorList>
            <person name="Wang G."/>
            <person name="Liu Z."/>
            <person name="Lin R."/>
            <person name="Li E."/>
            <person name="Mao Z."/>
            <person name="Ling J."/>
            <person name="Yin W."/>
            <person name="Xie B."/>
        </authorList>
    </citation>
    <scope>NUCLEOTIDE SEQUENCE [LARGE SCALE GENOMIC DNA]</scope>
    <source>
        <strain evidence="5">PLBJ-1</strain>
        <strain evidence="6">PLFJ-1</strain>
    </source>
</reference>
<dbReference type="GeneID" id="28887176"/>
<dbReference type="EMBL" id="LSBI01000004">
    <property type="protein sequence ID" value="OAQ90888.1"/>
    <property type="molecule type" value="Genomic_DNA"/>
</dbReference>
<keyword evidence="4" id="KW-0175">Coiled coil</keyword>
<name>A0A179H1H4_PURLI</name>
<protein>
    <recommendedName>
        <fullName evidence="3">Tubulin-specific chaperone A</fullName>
    </recommendedName>
</protein>
<evidence type="ECO:0000313" key="7">
    <source>
        <dbReference type="Proteomes" id="UP000078240"/>
    </source>
</evidence>
<dbReference type="SUPFAM" id="SSF46988">
    <property type="entry name" value="Tubulin chaperone cofactor A"/>
    <property type="match status" value="1"/>
</dbReference>
<dbReference type="GO" id="GO:0048487">
    <property type="term" value="F:beta-tubulin binding"/>
    <property type="evidence" value="ECO:0007669"/>
    <property type="project" value="InterPro"/>
</dbReference>
<sequence>MPAPSPLAIASGSVQRLLKEEASYHKELAQQEAEVKALEERIKASGAASEDGNDEFMLKQQTKAVFGPLKERIANAVTKLEEQIAASEESNTNAADLEAAKAVLAQAKAA</sequence>
<dbReference type="GO" id="GO:0005874">
    <property type="term" value="C:microtubule"/>
    <property type="evidence" value="ECO:0007669"/>
    <property type="project" value="UniProtKB-KW"/>
</dbReference>
<dbReference type="OMA" id="DENREYM"/>
<keyword evidence="3" id="KW-0206">Cytoskeleton</keyword>